<proteinExistence type="inferred from homology"/>
<dbReference type="InterPro" id="IPR042855">
    <property type="entry name" value="V_SNARE_CC"/>
</dbReference>
<dbReference type="GO" id="GO:0015031">
    <property type="term" value="P:protein transport"/>
    <property type="evidence" value="ECO:0007669"/>
    <property type="project" value="UniProtKB-KW"/>
</dbReference>
<dbReference type="InterPro" id="IPR001388">
    <property type="entry name" value="Synaptobrevin-like"/>
</dbReference>
<dbReference type="PROSITE" id="PS50892">
    <property type="entry name" value="V_SNARE"/>
    <property type="match status" value="1"/>
</dbReference>
<dbReference type="GO" id="GO:0016192">
    <property type="term" value="P:vesicle-mediated transport"/>
    <property type="evidence" value="ECO:0007669"/>
    <property type="project" value="InterPro"/>
</dbReference>
<dbReference type="Proteomes" id="UP000249390">
    <property type="component" value="Unassembled WGS sequence"/>
</dbReference>
<reference evidence="11 12" key="1">
    <citation type="submission" date="2018-06" db="EMBL/GenBank/DDBJ databases">
        <title>The Genome of Cuscuta australis (Dodder) Provides Insight into the Evolution of Plant Parasitism.</title>
        <authorList>
            <person name="Liu H."/>
        </authorList>
    </citation>
    <scope>NUCLEOTIDE SEQUENCE [LARGE SCALE GENOMIC DNA]</scope>
    <source>
        <strain evidence="12">cv. Yunnan</strain>
        <tissue evidence="11">Vines</tissue>
    </source>
</reference>
<comment type="similarity">
    <text evidence="1">Belongs to the synaptobrevin family.</text>
</comment>
<dbReference type="Pfam" id="PF00957">
    <property type="entry name" value="Synaptobrevin"/>
    <property type="match status" value="1"/>
</dbReference>
<evidence type="ECO:0000313" key="11">
    <source>
        <dbReference type="EMBL" id="RAL43188.1"/>
    </source>
</evidence>
<evidence type="ECO:0000256" key="4">
    <source>
        <dbReference type="ARBA" id="ARBA00022927"/>
    </source>
</evidence>
<dbReference type="GO" id="GO:0005741">
    <property type="term" value="C:mitochondrial outer membrane"/>
    <property type="evidence" value="ECO:0007669"/>
    <property type="project" value="TreeGrafter"/>
</dbReference>
<organism evidence="11 12">
    <name type="scientific">Cuscuta australis</name>
    <dbReference type="NCBI Taxonomy" id="267555"/>
    <lineage>
        <taxon>Eukaryota</taxon>
        <taxon>Viridiplantae</taxon>
        <taxon>Streptophyta</taxon>
        <taxon>Embryophyta</taxon>
        <taxon>Tracheophyta</taxon>
        <taxon>Spermatophyta</taxon>
        <taxon>Magnoliopsida</taxon>
        <taxon>eudicotyledons</taxon>
        <taxon>Gunneridae</taxon>
        <taxon>Pentapetalae</taxon>
        <taxon>asterids</taxon>
        <taxon>lamiids</taxon>
        <taxon>Solanales</taxon>
        <taxon>Convolvulaceae</taxon>
        <taxon>Cuscuteae</taxon>
        <taxon>Cuscuta</taxon>
        <taxon>Cuscuta subgen. Grammica</taxon>
        <taxon>Cuscuta sect. Cleistogrammica</taxon>
    </lineage>
</organism>
<evidence type="ECO:0000313" key="12">
    <source>
        <dbReference type="Proteomes" id="UP000249390"/>
    </source>
</evidence>
<evidence type="ECO:0000256" key="8">
    <source>
        <dbReference type="ARBA" id="ARBA00046280"/>
    </source>
</evidence>
<dbReference type="GO" id="GO:0012505">
    <property type="term" value="C:endomembrane system"/>
    <property type="evidence" value="ECO:0007669"/>
    <property type="project" value="UniProtKB-SubCell"/>
</dbReference>
<dbReference type="AlphaFoldDB" id="A0A328DF94"/>
<sequence length="353" mass="39886">MIYYHYSGMSIQLRSIMVDNIDRILERGDRIELLVDKTATMQGNSFHFRKQSNRLRRAIWMKNAKLINFLGWVRSLLGMNKGFKRIQLQKMKPIQLPEPPQSPRAIGGMPEIFQSGVYGVIRRAVIIGNGFPASENQSIGLVRALGLYEKHTLYRVTRPRGGINEWLIWLPVSLHKRIYYFVNLIFGYSHFLLGVRGNKLGSFSHENGTVGLSSILEADVKNIVNLARESFDRDGPLLVVASGRDTISIASSIKRLASENVFVIQFAPLPKPLLVVNIGGPSRYCKYGVDLAKQLTTSLHNILERCGSVRISFSRRTPEKMSKTWSYPPLNDTAEAANRVNEALAQRGWMIKA</sequence>
<accession>A0A328DF94</accession>
<evidence type="ECO:0000256" key="9">
    <source>
        <dbReference type="PROSITE-ProRule" id="PRU00290"/>
    </source>
</evidence>
<protein>
    <recommendedName>
        <fullName evidence="10">V-SNARE coiled-coil homology domain-containing protein</fullName>
    </recommendedName>
</protein>
<keyword evidence="6" id="KW-0472">Membrane</keyword>
<comment type="function">
    <text evidence="7">Involved in the targeting and/or fusion of transport vesicles to their target membrane.</text>
</comment>
<comment type="caution">
    <text evidence="11">The sequence shown here is derived from an EMBL/GenBank/DDBJ whole genome shotgun (WGS) entry which is preliminary data.</text>
</comment>
<keyword evidence="3" id="KW-0812">Transmembrane</keyword>
<gene>
    <name evidence="11" type="ORF">DM860_009970</name>
</gene>
<evidence type="ECO:0000256" key="3">
    <source>
        <dbReference type="ARBA" id="ARBA00022692"/>
    </source>
</evidence>
<dbReference type="EMBL" id="NQVE01000161">
    <property type="protein sequence ID" value="RAL43188.1"/>
    <property type="molecule type" value="Genomic_DNA"/>
</dbReference>
<keyword evidence="2" id="KW-0813">Transport</keyword>
<dbReference type="InterPro" id="IPR009367">
    <property type="entry name" value="Elm1-like"/>
</dbReference>
<evidence type="ECO:0000256" key="1">
    <source>
        <dbReference type="ARBA" id="ARBA00008025"/>
    </source>
</evidence>
<keyword evidence="12" id="KW-1185">Reference proteome</keyword>
<comment type="subcellular location">
    <subcellularLocation>
        <location evidence="8">Endomembrane system</location>
        <topology evidence="8">Single-pass type IV membrane protein</topology>
    </subcellularLocation>
</comment>
<feature type="domain" description="V-SNARE coiled-coil homology" evidence="10">
    <location>
        <begin position="2"/>
        <end position="62"/>
    </location>
</feature>
<keyword evidence="4" id="KW-0653">Protein transport</keyword>
<name>A0A328DF94_9ASTE</name>
<evidence type="ECO:0000256" key="2">
    <source>
        <dbReference type="ARBA" id="ARBA00022448"/>
    </source>
</evidence>
<keyword evidence="5" id="KW-1133">Transmembrane helix</keyword>
<keyword evidence="9" id="KW-0175">Coiled coil</keyword>
<evidence type="ECO:0000259" key="10">
    <source>
        <dbReference type="PROSITE" id="PS50892"/>
    </source>
</evidence>
<dbReference type="SUPFAM" id="SSF58038">
    <property type="entry name" value="SNARE fusion complex"/>
    <property type="match status" value="1"/>
</dbReference>
<dbReference type="PANTHER" id="PTHR33986:SF15">
    <property type="entry name" value="MITOCHONDRIAL FISSION PROTEIN ELM1"/>
    <property type="match status" value="1"/>
</dbReference>
<dbReference type="GO" id="GO:0000266">
    <property type="term" value="P:mitochondrial fission"/>
    <property type="evidence" value="ECO:0007669"/>
    <property type="project" value="TreeGrafter"/>
</dbReference>
<dbReference type="PANTHER" id="PTHR33986">
    <property type="entry name" value="OS02G0535700 PROTEIN"/>
    <property type="match status" value="1"/>
</dbReference>
<dbReference type="PROSITE" id="PS00417">
    <property type="entry name" value="SYNAPTOBREVIN"/>
    <property type="match status" value="1"/>
</dbReference>
<dbReference type="CDD" id="cd15843">
    <property type="entry name" value="R-SNARE"/>
    <property type="match status" value="1"/>
</dbReference>
<dbReference type="Pfam" id="PF06258">
    <property type="entry name" value="Mito_fiss_Elm1"/>
    <property type="match status" value="1"/>
</dbReference>
<dbReference type="Gene3D" id="1.20.5.110">
    <property type="match status" value="1"/>
</dbReference>
<evidence type="ECO:0000256" key="6">
    <source>
        <dbReference type="ARBA" id="ARBA00023136"/>
    </source>
</evidence>
<dbReference type="FunFam" id="1.20.5.110:FF:000004">
    <property type="entry name" value="Vesicle-associated membrane protein 7"/>
    <property type="match status" value="1"/>
</dbReference>
<evidence type="ECO:0000256" key="7">
    <source>
        <dbReference type="ARBA" id="ARBA00037493"/>
    </source>
</evidence>
<evidence type="ECO:0000256" key="5">
    <source>
        <dbReference type="ARBA" id="ARBA00022989"/>
    </source>
</evidence>